<sequence length="89" mass="9753">MTDGTPKEKASHATLTITGLENLDAKTLYAIARQLNDGARFWRYGKRAQAELVQFAEVFKAELQRRGPEALAKPGSARRNGTGKQGPQP</sequence>
<dbReference type="AlphaFoldDB" id="A0A963Z8F5"/>
<evidence type="ECO:0000313" key="2">
    <source>
        <dbReference type="EMBL" id="MCB8883985.1"/>
    </source>
</evidence>
<protein>
    <submittedName>
        <fullName evidence="2">Uncharacterized protein</fullName>
    </submittedName>
</protein>
<name>A0A963Z8F5_9PROT</name>
<reference evidence="2 3" key="1">
    <citation type="journal article" date="2021" name="Microorganisms">
        <title>Acidisoma silvae sp. nov. and Acidisomacellulosilytica sp. nov., Two Acidophilic Bacteria Isolated from Decaying Wood, Hydrolyzing Cellulose and Producing Poly-3-hydroxybutyrate.</title>
        <authorList>
            <person name="Mieszkin S."/>
            <person name="Pouder E."/>
            <person name="Uroz S."/>
            <person name="Simon-Colin C."/>
            <person name="Alain K."/>
        </authorList>
    </citation>
    <scope>NUCLEOTIDE SEQUENCE [LARGE SCALE GENOMIC DNA]</scope>
    <source>
        <strain evidence="2 3">HW T5.17</strain>
    </source>
</reference>
<organism evidence="2 3">
    <name type="scientific">Acidisoma cellulosilyticum</name>
    <dbReference type="NCBI Taxonomy" id="2802395"/>
    <lineage>
        <taxon>Bacteria</taxon>
        <taxon>Pseudomonadati</taxon>
        <taxon>Pseudomonadota</taxon>
        <taxon>Alphaproteobacteria</taxon>
        <taxon>Acetobacterales</taxon>
        <taxon>Acidocellaceae</taxon>
        <taxon>Acidisoma</taxon>
    </lineage>
</organism>
<evidence type="ECO:0000313" key="3">
    <source>
        <dbReference type="Proteomes" id="UP000721844"/>
    </source>
</evidence>
<dbReference type="Proteomes" id="UP000721844">
    <property type="component" value="Unassembled WGS sequence"/>
</dbReference>
<dbReference type="EMBL" id="JAESVA010000020">
    <property type="protein sequence ID" value="MCB8883985.1"/>
    <property type="molecule type" value="Genomic_DNA"/>
</dbReference>
<proteinExistence type="predicted"/>
<accession>A0A963Z8F5</accession>
<dbReference type="RefSeq" id="WP_227310725.1">
    <property type="nucleotide sequence ID" value="NZ_JAESVA010000020.1"/>
</dbReference>
<comment type="caution">
    <text evidence="2">The sequence shown here is derived from an EMBL/GenBank/DDBJ whole genome shotgun (WGS) entry which is preliminary data.</text>
</comment>
<feature type="region of interest" description="Disordered" evidence="1">
    <location>
        <begin position="64"/>
        <end position="89"/>
    </location>
</feature>
<evidence type="ECO:0000256" key="1">
    <source>
        <dbReference type="SAM" id="MobiDB-lite"/>
    </source>
</evidence>
<keyword evidence="3" id="KW-1185">Reference proteome</keyword>
<gene>
    <name evidence="2" type="ORF">ACELLULO517_27345</name>
</gene>